<dbReference type="InterPro" id="IPR025164">
    <property type="entry name" value="Toastrack_DUF4097"/>
</dbReference>
<dbReference type="OrthoDB" id="2380881at2"/>
<comment type="caution">
    <text evidence="2">The sequence shown here is derived from an EMBL/GenBank/DDBJ whole genome shotgun (WGS) entry which is preliminary data.</text>
</comment>
<evidence type="ECO:0000313" key="2">
    <source>
        <dbReference type="EMBL" id="TYS67490.1"/>
    </source>
</evidence>
<dbReference type="PANTHER" id="PTHR34094:SF1">
    <property type="entry name" value="PROTEIN FAM185A"/>
    <property type="match status" value="1"/>
</dbReference>
<evidence type="ECO:0000313" key="3">
    <source>
        <dbReference type="Proteomes" id="UP000322524"/>
    </source>
</evidence>
<accession>A0A5D4SVT6</accession>
<dbReference type="Proteomes" id="UP000322524">
    <property type="component" value="Unassembled WGS sequence"/>
</dbReference>
<dbReference type="PANTHER" id="PTHR34094">
    <property type="match status" value="1"/>
</dbReference>
<reference evidence="2 3" key="1">
    <citation type="submission" date="2019-08" db="EMBL/GenBank/DDBJ databases">
        <title>Bacillus genomes from the desert of Cuatro Cienegas, Coahuila.</title>
        <authorList>
            <person name="Olmedo-Alvarez G."/>
        </authorList>
    </citation>
    <scope>NUCLEOTIDE SEQUENCE [LARGE SCALE GENOMIC DNA]</scope>
    <source>
        <strain evidence="2 3">CH28_1T</strain>
    </source>
</reference>
<dbReference type="AlphaFoldDB" id="A0A5D4SVT6"/>
<protein>
    <submittedName>
        <fullName evidence="2">DUF4097 domain-containing protein</fullName>
    </submittedName>
</protein>
<dbReference type="RefSeq" id="WP_148988605.1">
    <property type="nucleotide sequence ID" value="NZ_VTEV01000005.1"/>
</dbReference>
<feature type="domain" description="DUF4097" evidence="1">
    <location>
        <begin position="207"/>
        <end position="316"/>
    </location>
</feature>
<name>A0A5D4SVT6_9BACI</name>
<feature type="domain" description="DUF4097" evidence="1">
    <location>
        <begin position="34"/>
        <end position="122"/>
    </location>
</feature>
<gene>
    <name evidence="2" type="ORF">FZC76_12955</name>
</gene>
<proteinExistence type="predicted"/>
<dbReference type="Pfam" id="PF13349">
    <property type="entry name" value="DUF4097"/>
    <property type="match status" value="2"/>
</dbReference>
<organism evidence="2 3">
    <name type="scientific">Sutcliffiella horikoshii</name>
    <dbReference type="NCBI Taxonomy" id="79883"/>
    <lineage>
        <taxon>Bacteria</taxon>
        <taxon>Bacillati</taxon>
        <taxon>Bacillota</taxon>
        <taxon>Bacilli</taxon>
        <taxon>Bacillales</taxon>
        <taxon>Bacillaceae</taxon>
        <taxon>Sutcliffiella</taxon>
    </lineage>
</organism>
<sequence length="317" mass="34729">MKKVLSFLFVLILLAIGATVVFGQFKETFSFNFNTTSIEQEETVSGSEAKNIEIRTTSADIKVVSVDREDIYAKLAGDVSEKNKDKYKLKVKEVDGNIHIEVQQPKMEFQFGTNISRLKLEVEVPEKTYTELSTYSTSSDIQISGMQVGSLKTELTSGDILVEGVKITDSYSIELTSGDVRIENTEAKAIAIAGTSGDITFKEVLADVQVDTTSGDINVWGVQGNVDVETTSGDIDIENKKVTGNIEVEVTSGDVRVKYDETPTSLAVDFKGQSGKGTVYLEGMQYEEKSEKEIAGKIGEGEYVLKVRTTSGDFRLN</sequence>
<dbReference type="EMBL" id="VTEV01000005">
    <property type="protein sequence ID" value="TYS67490.1"/>
    <property type="molecule type" value="Genomic_DNA"/>
</dbReference>
<evidence type="ECO:0000259" key="1">
    <source>
        <dbReference type="Pfam" id="PF13349"/>
    </source>
</evidence>